<keyword evidence="4" id="KW-1185">Reference proteome</keyword>
<name>A0ABS9NL70_9NEIS</name>
<reference evidence="3 4" key="1">
    <citation type="submission" date="2022-02" db="EMBL/GenBank/DDBJ databases">
        <title>Genome sequence data of Kingella unionensis sp. nov. strain CICC 24913 (CCUG 75125).</title>
        <authorList>
            <person name="Xiao M."/>
        </authorList>
    </citation>
    <scope>NUCLEOTIDE SEQUENCE [LARGE SCALE GENOMIC DNA]</scope>
    <source>
        <strain evidence="3 4">CICC 24913</strain>
    </source>
</reference>
<evidence type="ECO:0000313" key="3">
    <source>
        <dbReference type="EMBL" id="MCG6503058.1"/>
    </source>
</evidence>
<organism evidence="3 4">
    <name type="scientific">Kingella pumchi</name>
    <dbReference type="NCBI Taxonomy" id="2779506"/>
    <lineage>
        <taxon>Bacteria</taxon>
        <taxon>Pseudomonadati</taxon>
        <taxon>Pseudomonadota</taxon>
        <taxon>Betaproteobacteria</taxon>
        <taxon>Neisseriales</taxon>
        <taxon>Neisseriaceae</taxon>
        <taxon>Kingella</taxon>
    </lineage>
</organism>
<keyword evidence="1" id="KW-0732">Signal</keyword>
<dbReference type="RefSeq" id="WP_238745039.1">
    <property type="nucleotide sequence ID" value="NZ_JAKOOW010000002.1"/>
</dbReference>
<gene>
    <name evidence="3" type="ORF">MB824_00870</name>
</gene>
<dbReference type="EMBL" id="JAKOOW010000002">
    <property type="protein sequence ID" value="MCG6503058.1"/>
    <property type="molecule type" value="Genomic_DNA"/>
</dbReference>
<evidence type="ECO:0000256" key="1">
    <source>
        <dbReference type="SAM" id="SignalP"/>
    </source>
</evidence>
<dbReference type="Pfam" id="PF16747">
    <property type="entry name" value="Adhesin_E"/>
    <property type="match status" value="1"/>
</dbReference>
<accession>A0ABS9NL70</accession>
<dbReference type="PROSITE" id="PS51257">
    <property type="entry name" value="PROKAR_LIPOPROTEIN"/>
    <property type="match status" value="1"/>
</dbReference>
<proteinExistence type="predicted"/>
<protein>
    <recommendedName>
        <fullName evidence="2">Surface-adhesin protein E-like domain-containing protein</fullName>
    </recommendedName>
</protein>
<sequence>MKPLLPAILATALLLSACAGDGPVQSKLPDDPAAKALGIWKDLGDIRDGNIRAAYDTGSIKRSGDTVRLRDRKIVLKPEKESYHNTPRFQTAIGEWELDCKKRTFRLLEIHLWDENKKLVSHRKYTAAQAPARPVVPNSPALKQLELACGS</sequence>
<feature type="chain" id="PRO_5045325903" description="Surface-adhesin protein E-like domain-containing protein" evidence="1">
    <location>
        <begin position="20"/>
        <end position="151"/>
    </location>
</feature>
<dbReference type="InterPro" id="IPR031939">
    <property type="entry name" value="Adhesin_E-like"/>
</dbReference>
<evidence type="ECO:0000259" key="2">
    <source>
        <dbReference type="Pfam" id="PF16747"/>
    </source>
</evidence>
<feature type="signal peptide" evidence="1">
    <location>
        <begin position="1"/>
        <end position="19"/>
    </location>
</feature>
<feature type="domain" description="Surface-adhesin protein E-like" evidence="2">
    <location>
        <begin position="40"/>
        <end position="150"/>
    </location>
</feature>
<dbReference type="Proteomes" id="UP001298424">
    <property type="component" value="Unassembled WGS sequence"/>
</dbReference>
<evidence type="ECO:0000313" key="4">
    <source>
        <dbReference type="Proteomes" id="UP001298424"/>
    </source>
</evidence>
<comment type="caution">
    <text evidence="3">The sequence shown here is derived from an EMBL/GenBank/DDBJ whole genome shotgun (WGS) entry which is preliminary data.</text>
</comment>